<sequence>MFQTLKRFLKMKDESNRPTKRSYIILIGLLGLLFLIVSSVFSNNSDQQEPAPITNEEEVFLDKNEESQTSSGDDVASELRNQMQGELATALEALQGVSNVQVMLQLEASSLKVYEKNTIKGSQRTSETDQNGGTREVEDETVENQTVILRKNNSEEPLLIQQKYPSVRGVLIIAEGVDNPQKKQVVVEAVSRLLDVSTHRISVLPKDKEE</sequence>
<dbReference type="InterPro" id="IPR014195">
    <property type="entry name" value="Spore_III_AG"/>
</dbReference>
<protein>
    <submittedName>
        <fullName evidence="3">Stage III sporulation protein AG</fullName>
    </submittedName>
</protein>
<feature type="compositionally biased region" description="Polar residues" evidence="1">
    <location>
        <begin position="120"/>
        <end position="133"/>
    </location>
</feature>
<comment type="caution">
    <text evidence="3">The sequence shown here is derived from an EMBL/GenBank/DDBJ whole genome shotgun (WGS) entry which is preliminary data.</text>
</comment>
<dbReference type="EMBL" id="JBHUMZ010000007">
    <property type="protein sequence ID" value="MFD2637408.1"/>
    <property type="molecule type" value="Genomic_DNA"/>
</dbReference>
<name>A0ABW5Q676_9BACI</name>
<evidence type="ECO:0000313" key="4">
    <source>
        <dbReference type="Proteomes" id="UP001597452"/>
    </source>
</evidence>
<feature type="region of interest" description="Disordered" evidence="1">
    <location>
        <begin position="44"/>
        <end position="77"/>
    </location>
</feature>
<evidence type="ECO:0000313" key="3">
    <source>
        <dbReference type="EMBL" id="MFD2637408.1"/>
    </source>
</evidence>
<reference evidence="4" key="1">
    <citation type="journal article" date="2019" name="Int. J. Syst. Evol. Microbiol.">
        <title>The Global Catalogue of Microorganisms (GCM) 10K type strain sequencing project: providing services to taxonomists for standard genome sequencing and annotation.</title>
        <authorList>
            <consortium name="The Broad Institute Genomics Platform"/>
            <consortium name="The Broad Institute Genome Sequencing Center for Infectious Disease"/>
            <person name="Wu L."/>
            <person name="Ma J."/>
        </authorList>
    </citation>
    <scope>NUCLEOTIDE SEQUENCE [LARGE SCALE GENOMIC DNA]</scope>
    <source>
        <strain evidence="4">TISTR 1571</strain>
    </source>
</reference>
<dbReference type="NCBIfam" id="TIGR02830">
    <property type="entry name" value="spore_III_AG"/>
    <property type="match status" value="1"/>
</dbReference>
<gene>
    <name evidence="3" type="primary">spoIIIAG</name>
    <name evidence="3" type="ORF">ACFSW4_00775</name>
</gene>
<dbReference type="RefSeq" id="WP_377326830.1">
    <property type="nucleotide sequence ID" value="NZ_JBHUMZ010000007.1"/>
</dbReference>
<accession>A0ABW5Q676</accession>
<proteinExistence type="predicted"/>
<keyword evidence="2" id="KW-0472">Membrane</keyword>
<evidence type="ECO:0000256" key="2">
    <source>
        <dbReference type="SAM" id="Phobius"/>
    </source>
</evidence>
<keyword evidence="2" id="KW-0812">Transmembrane</keyword>
<keyword evidence="2" id="KW-1133">Transmembrane helix</keyword>
<feature type="region of interest" description="Disordered" evidence="1">
    <location>
        <begin position="120"/>
        <end position="141"/>
    </location>
</feature>
<evidence type="ECO:0000256" key="1">
    <source>
        <dbReference type="SAM" id="MobiDB-lite"/>
    </source>
</evidence>
<feature type="transmembrane region" description="Helical" evidence="2">
    <location>
        <begin position="21"/>
        <end position="41"/>
    </location>
</feature>
<keyword evidence="4" id="KW-1185">Reference proteome</keyword>
<dbReference type="Proteomes" id="UP001597452">
    <property type="component" value="Unassembled WGS sequence"/>
</dbReference>
<organism evidence="3 4">
    <name type="scientific">Piscibacillus salipiscarius</name>
    <dbReference type="NCBI Taxonomy" id="299480"/>
    <lineage>
        <taxon>Bacteria</taxon>
        <taxon>Bacillati</taxon>
        <taxon>Bacillota</taxon>
        <taxon>Bacilli</taxon>
        <taxon>Bacillales</taxon>
        <taxon>Bacillaceae</taxon>
        <taxon>Piscibacillus</taxon>
    </lineage>
</organism>